<evidence type="ECO:0000313" key="2">
    <source>
        <dbReference type="Proteomes" id="UP000002009"/>
    </source>
</evidence>
<dbReference type="OMA" id="SWREAGM"/>
<dbReference type="OrthoDB" id="538001at2759"/>
<dbReference type="Proteomes" id="UP000002009">
    <property type="component" value="Chromosome 11"/>
</dbReference>
<proteinExistence type="predicted"/>
<accession>C1EEG8</accession>
<keyword evidence="2" id="KW-1185">Reference proteome</keyword>
<organism evidence="1 2">
    <name type="scientific">Micromonas commoda (strain RCC299 / NOUM17 / CCMP2709)</name>
    <name type="common">Picoplanktonic green alga</name>
    <dbReference type="NCBI Taxonomy" id="296587"/>
    <lineage>
        <taxon>Eukaryota</taxon>
        <taxon>Viridiplantae</taxon>
        <taxon>Chlorophyta</taxon>
        <taxon>Mamiellophyceae</taxon>
        <taxon>Mamiellales</taxon>
        <taxon>Mamiellaceae</taxon>
        <taxon>Micromonas</taxon>
    </lineage>
</organism>
<evidence type="ECO:0000313" key="1">
    <source>
        <dbReference type="EMBL" id="ACO66232.1"/>
    </source>
</evidence>
<sequence length="359" mass="38290">MASSCAPAATARLAATLPARRRTFARGLATRNDRRGGARPNRPGAARVPLVFATSTDPKAAAESVDGDIIANNAASLDGKLRTLVVGVADERGDELLAHRNRDPGVLFRHQRWVDAYKLPGQYITITDVDSGKQITKPISVSPYHARSTAPNSDVSVIEILLDSGSDDGDENFFAAAQPPARLKVSPVRGGGFENPLFPEYNLKRAIEHGHSIVCIAGGTRGVGPLRSVMNWPDISSHAGTHPVTLFYLHAGDMETAGQSAAYVQEWDNWREAGAKVVPCYGEFFDDGVFQMQAAIAGSANGGGKFETVLGKDPSKVTVLMAGVSGEESKAVLNIFSTLQKVPKEQILIVSEFALKKGK</sequence>
<name>C1EEG8_MICCC</name>
<dbReference type="KEGG" id="mis:MICPUN_53430"/>
<protein>
    <recommendedName>
        <fullName evidence="3">FAD-binding FR-type domain-containing protein</fullName>
    </recommendedName>
</protein>
<gene>
    <name evidence="1" type="ORF">MICPUN_53430</name>
</gene>
<dbReference type="PANTHER" id="PTHR47215">
    <property type="match status" value="1"/>
</dbReference>
<dbReference type="eggNOG" id="ENOG502S4EB">
    <property type="taxonomic scope" value="Eukaryota"/>
</dbReference>
<dbReference type="InParanoid" id="C1EEG8"/>
<evidence type="ECO:0008006" key="3">
    <source>
        <dbReference type="Google" id="ProtNLM"/>
    </source>
</evidence>
<dbReference type="AlphaFoldDB" id="C1EEG8"/>
<dbReference type="PANTHER" id="PTHR47215:SF1">
    <property type="entry name" value="F9L1.8 PROTEIN"/>
    <property type="match status" value="1"/>
</dbReference>
<dbReference type="GeneID" id="8247698"/>
<dbReference type="EMBL" id="CP001330">
    <property type="protein sequence ID" value="ACO66232.1"/>
    <property type="molecule type" value="Genomic_DNA"/>
</dbReference>
<dbReference type="STRING" id="296587.C1EEG8"/>
<dbReference type="RefSeq" id="XP_002504974.1">
    <property type="nucleotide sequence ID" value="XM_002504928.1"/>
</dbReference>
<reference evidence="1 2" key="1">
    <citation type="journal article" date="2009" name="Science">
        <title>Green evolution and dynamic adaptations revealed by genomes of the marine picoeukaryotes Micromonas.</title>
        <authorList>
            <person name="Worden A.Z."/>
            <person name="Lee J.H."/>
            <person name="Mock T."/>
            <person name="Rouze P."/>
            <person name="Simmons M.P."/>
            <person name="Aerts A.L."/>
            <person name="Allen A.E."/>
            <person name="Cuvelier M.L."/>
            <person name="Derelle E."/>
            <person name="Everett M.V."/>
            <person name="Foulon E."/>
            <person name="Grimwood J."/>
            <person name="Gundlach H."/>
            <person name="Henrissat B."/>
            <person name="Napoli C."/>
            <person name="McDonald S.M."/>
            <person name="Parker M.S."/>
            <person name="Rombauts S."/>
            <person name="Salamov A."/>
            <person name="Von Dassow P."/>
            <person name="Badger J.H."/>
            <person name="Coutinho P.M."/>
            <person name="Demir E."/>
            <person name="Dubchak I."/>
            <person name="Gentemann C."/>
            <person name="Eikrem W."/>
            <person name="Gready J.E."/>
            <person name="John U."/>
            <person name="Lanier W."/>
            <person name="Lindquist E.A."/>
            <person name="Lucas S."/>
            <person name="Mayer K.F."/>
            <person name="Moreau H."/>
            <person name="Not F."/>
            <person name="Otillar R."/>
            <person name="Panaud O."/>
            <person name="Pangilinan J."/>
            <person name="Paulsen I."/>
            <person name="Piegu B."/>
            <person name="Poliakov A."/>
            <person name="Robbens S."/>
            <person name="Schmutz J."/>
            <person name="Toulza E."/>
            <person name="Wyss T."/>
            <person name="Zelensky A."/>
            <person name="Zhou K."/>
            <person name="Armbrust E.V."/>
            <person name="Bhattacharya D."/>
            <person name="Goodenough U.W."/>
            <person name="Van de Peer Y."/>
            <person name="Grigoriev I.V."/>
        </authorList>
    </citation>
    <scope>NUCLEOTIDE SEQUENCE [LARGE SCALE GENOMIC DNA]</scope>
    <source>
        <strain evidence="2">RCC299 / NOUM17</strain>
    </source>
</reference>